<name>A0A140F3L3_PFV1</name>
<proteinExistence type="predicted"/>
<keyword evidence="2" id="KW-1185">Reference proteome</keyword>
<dbReference type="KEGG" id="vg:30313579"/>
<evidence type="ECO:0000313" key="2">
    <source>
        <dbReference type="Proteomes" id="UP000202991"/>
    </source>
</evidence>
<evidence type="ECO:0000313" key="1">
    <source>
        <dbReference type="EMBL" id="AML61173.1"/>
    </source>
</evidence>
<organism evidence="1 2">
    <name type="scientific">Pyrobaculum filamentous virus 1</name>
    <name type="common">PFV1</name>
    <dbReference type="NCBI Taxonomy" id="1805492"/>
    <lineage>
        <taxon>Viruses</taxon>
        <taxon>Adnaviria</taxon>
        <taxon>Zilligvirae</taxon>
        <taxon>Taleaviricota</taxon>
        <taxon>Tokiviricetes</taxon>
        <taxon>Primavirales</taxon>
        <taxon>Tristromaviridae</taxon>
        <taxon>Alphatristromavirus</taxon>
        <taxon>Alphatristromavirus pozzuoliense</taxon>
    </lineage>
</organism>
<dbReference type="RefSeq" id="YP_009237243.1">
    <property type="nucleotide sequence ID" value="NC_029548.1"/>
</dbReference>
<protein>
    <submittedName>
        <fullName evidence="1">Uncharacterized protein</fullName>
    </submittedName>
</protein>
<sequence>MPGYNDGGHKYIFVGVFISVIYRGRCWYTYDFVVTYKFFGTDRYVGYTGYKVCDPAVANPTVQISSDVGILYNKQAPDLSGYTDYYGEEVSVGNVDPSWVEFYIVEENFRFRSDPGDIPPQPGIDITWIGADSASASFGLSTSSSFGIDILYYWHNYSGSAIYVKGELYRSGTKICENSVQVNSGQSNVLLRLNCDTPGSDGEIRMYKSKWYVSVDGNTWYHVETKWNSVYYYAPGKVVGDIVFRPNPIIYGIENYTGKQYRNYGQAGVNYEYILMLCSMDPNTHQLVDDKGISLVSVENKCRWMTGTDTYTLGVKSRQLTLDGNAYKTVNVYGYGDGKVWSVQSKSGYNVYTINADNAVVVSMMGDYAFDFVNGSKDVDVSQAYQYKLLWLRGWGVKNLSEYFAGYIVDGSQYVSRYDRNYVTIYFDSAYSGSFIVEKDGQTVHSTNINVPAGGTYQYGPLSGGEWIVDLSWGSIASFKLLKSGISLTLTVQPL</sequence>
<reference evidence="1 2" key="1">
    <citation type="journal article" date="2016" name="Proc. Natl. Acad. Sci. U.S.A.">
        <title>A virus of hyperthermophilic archaea with a unique architecture among DNA viruses.</title>
        <authorList>
            <person name="Rensen E.I."/>
            <person name="Mochizuki T."/>
            <person name="Quemin E."/>
            <person name="Schouten S."/>
            <person name="Krupovic M."/>
            <person name="Prangishvili D."/>
        </authorList>
    </citation>
    <scope>NUCLEOTIDE SEQUENCE [LARGE SCALE GENOMIC DNA]</scope>
    <source>
        <strain evidence="1">1</strain>
    </source>
</reference>
<accession>A0A140F3L3</accession>
<dbReference type="Proteomes" id="UP000202991">
    <property type="component" value="Segment"/>
</dbReference>
<dbReference type="GeneID" id="30313579"/>
<dbReference type="EMBL" id="KU307456">
    <property type="protein sequence ID" value="AML61173.1"/>
    <property type="molecule type" value="Genomic_DNA"/>
</dbReference>